<evidence type="ECO:0000313" key="1">
    <source>
        <dbReference type="EMBL" id="GBP88202.1"/>
    </source>
</evidence>
<evidence type="ECO:0000313" key="2">
    <source>
        <dbReference type="Proteomes" id="UP000299102"/>
    </source>
</evidence>
<keyword evidence="2" id="KW-1185">Reference proteome</keyword>
<protein>
    <submittedName>
        <fullName evidence="1">Uncharacterized protein</fullName>
    </submittedName>
</protein>
<accession>A0A4C1ZLK3</accession>
<sequence>MQFGIRQCDFDDATLARTPPPVVIPTPALTLGSACEGSGAEREPPYTRNEPISFSGRFHLKYPRAAPPARPRPPAYQWPWSTFESVPDKKCRRR</sequence>
<comment type="caution">
    <text evidence="1">The sequence shown here is derived from an EMBL/GenBank/DDBJ whole genome shotgun (WGS) entry which is preliminary data.</text>
</comment>
<dbReference type="EMBL" id="BGZK01001914">
    <property type="protein sequence ID" value="GBP88202.1"/>
    <property type="molecule type" value="Genomic_DNA"/>
</dbReference>
<dbReference type="PROSITE" id="PS51257">
    <property type="entry name" value="PROKAR_LIPOPROTEIN"/>
    <property type="match status" value="1"/>
</dbReference>
<proteinExistence type="predicted"/>
<dbReference type="Proteomes" id="UP000299102">
    <property type="component" value="Unassembled WGS sequence"/>
</dbReference>
<dbReference type="AlphaFoldDB" id="A0A4C1ZLK3"/>
<organism evidence="1 2">
    <name type="scientific">Eumeta variegata</name>
    <name type="common">Bagworm moth</name>
    <name type="synonym">Eumeta japonica</name>
    <dbReference type="NCBI Taxonomy" id="151549"/>
    <lineage>
        <taxon>Eukaryota</taxon>
        <taxon>Metazoa</taxon>
        <taxon>Ecdysozoa</taxon>
        <taxon>Arthropoda</taxon>
        <taxon>Hexapoda</taxon>
        <taxon>Insecta</taxon>
        <taxon>Pterygota</taxon>
        <taxon>Neoptera</taxon>
        <taxon>Endopterygota</taxon>
        <taxon>Lepidoptera</taxon>
        <taxon>Glossata</taxon>
        <taxon>Ditrysia</taxon>
        <taxon>Tineoidea</taxon>
        <taxon>Psychidae</taxon>
        <taxon>Oiketicinae</taxon>
        <taxon>Eumeta</taxon>
    </lineage>
</organism>
<name>A0A4C1ZLK3_EUMVA</name>
<gene>
    <name evidence="1" type="ORF">EVAR_60503_1</name>
</gene>
<reference evidence="1 2" key="1">
    <citation type="journal article" date="2019" name="Commun. Biol.">
        <title>The bagworm genome reveals a unique fibroin gene that provides high tensile strength.</title>
        <authorList>
            <person name="Kono N."/>
            <person name="Nakamura H."/>
            <person name="Ohtoshi R."/>
            <person name="Tomita M."/>
            <person name="Numata K."/>
            <person name="Arakawa K."/>
        </authorList>
    </citation>
    <scope>NUCLEOTIDE SEQUENCE [LARGE SCALE GENOMIC DNA]</scope>
</reference>